<dbReference type="Gene3D" id="3.20.20.70">
    <property type="entry name" value="Aldolase class I"/>
    <property type="match status" value="1"/>
</dbReference>
<evidence type="ECO:0000256" key="5">
    <source>
        <dbReference type="ARBA" id="ARBA00023277"/>
    </source>
</evidence>
<name>A0ABT4Q857_9BACL</name>
<keyword evidence="4" id="KW-0456">Lyase</keyword>
<evidence type="ECO:0008006" key="8">
    <source>
        <dbReference type="Google" id="ProtNLM"/>
    </source>
</evidence>
<protein>
    <recommendedName>
        <fullName evidence="8">Bifunctional 4-hydroxy-2-oxoglutarate aldolase/2-dehydro-3-deoxy-phosphogluconate aldolase</fullName>
    </recommendedName>
</protein>
<dbReference type="SUPFAM" id="SSF51569">
    <property type="entry name" value="Aldolase"/>
    <property type="match status" value="1"/>
</dbReference>
<keyword evidence="5" id="KW-0119">Carbohydrate metabolism</keyword>
<dbReference type="RefSeq" id="WP_269881513.1">
    <property type="nucleotide sequence ID" value="NZ_JAQAGZ010000006.1"/>
</dbReference>
<dbReference type="PANTHER" id="PTHR30246:SF1">
    <property type="entry name" value="2-DEHYDRO-3-DEOXY-6-PHOSPHOGALACTONATE ALDOLASE-RELATED"/>
    <property type="match status" value="1"/>
</dbReference>
<dbReference type="Pfam" id="PF01081">
    <property type="entry name" value="Aldolase"/>
    <property type="match status" value="1"/>
</dbReference>
<comment type="caution">
    <text evidence="6">The sequence shown here is derived from an EMBL/GenBank/DDBJ whole genome shotgun (WGS) entry which is preliminary data.</text>
</comment>
<comment type="similarity">
    <text evidence="2">Belongs to the KHG/KDPG aldolase family.</text>
</comment>
<evidence type="ECO:0000256" key="3">
    <source>
        <dbReference type="ARBA" id="ARBA00011233"/>
    </source>
</evidence>
<dbReference type="Proteomes" id="UP001527882">
    <property type="component" value="Unassembled WGS sequence"/>
</dbReference>
<proteinExistence type="inferred from homology"/>
<evidence type="ECO:0000313" key="6">
    <source>
        <dbReference type="EMBL" id="MCZ8513057.1"/>
    </source>
</evidence>
<accession>A0ABT4Q857</accession>
<sequence>MHLLDHLNKEKIMAMIRGVQPDAVDRTVEALTMGGVRFLEVTTNTEGVYSLVERLRKAYGHDLFIGVGTVLNVEMARNARRKSRQSAVDQFGSVCRITETSPGVCSCHCRAAGGDLNE</sequence>
<comment type="subunit">
    <text evidence="3">Homotrimer.</text>
</comment>
<dbReference type="InterPro" id="IPR000887">
    <property type="entry name" value="Aldlse_KDPG_KHG"/>
</dbReference>
<organism evidence="6 7">
    <name type="scientific">Paenibacillus gyeongsangnamensis</name>
    <dbReference type="NCBI Taxonomy" id="3388067"/>
    <lineage>
        <taxon>Bacteria</taxon>
        <taxon>Bacillati</taxon>
        <taxon>Bacillota</taxon>
        <taxon>Bacilli</taxon>
        <taxon>Bacillales</taxon>
        <taxon>Paenibacillaceae</taxon>
        <taxon>Paenibacillus</taxon>
    </lineage>
</organism>
<evidence type="ECO:0000256" key="4">
    <source>
        <dbReference type="ARBA" id="ARBA00023239"/>
    </source>
</evidence>
<evidence type="ECO:0000256" key="2">
    <source>
        <dbReference type="ARBA" id="ARBA00006906"/>
    </source>
</evidence>
<dbReference type="InterPro" id="IPR013785">
    <property type="entry name" value="Aldolase_TIM"/>
</dbReference>
<evidence type="ECO:0000313" key="7">
    <source>
        <dbReference type="Proteomes" id="UP001527882"/>
    </source>
</evidence>
<keyword evidence="7" id="KW-1185">Reference proteome</keyword>
<dbReference type="EMBL" id="JAQAGZ010000006">
    <property type="protein sequence ID" value="MCZ8513057.1"/>
    <property type="molecule type" value="Genomic_DNA"/>
</dbReference>
<evidence type="ECO:0000256" key="1">
    <source>
        <dbReference type="ARBA" id="ARBA00004761"/>
    </source>
</evidence>
<comment type="pathway">
    <text evidence="1">Carbohydrate acid metabolism.</text>
</comment>
<reference evidence="6 7" key="1">
    <citation type="submission" date="2022-12" db="EMBL/GenBank/DDBJ databases">
        <title>Draft genome sequence of Paenibacillus sp. dW9.</title>
        <authorList>
            <person name="Choi E.-W."/>
            <person name="Kim D.-U."/>
        </authorList>
    </citation>
    <scope>NUCLEOTIDE SEQUENCE [LARGE SCALE GENOMIC DNA]</scope>
    <source>
        <strain evidence="7">dW9</strain>
    </source>
</reference>
<dbReference type="PANTHER" id="PTHR30246">
    <property type="entry name" value="2-KETO-3-DEOXY-6-PHOSPHOGLUCONATE ALDOLASE"/>
    <property type="match status" value="1"/>
</dbReference>
<gene>
    <name evidence="6" type="ORF">O9H85_11605</name>
</gene>